<feature type="compositionally biased region" description="Basic and acidic residues" evidence="1">
    <location>
        <begin position="159"/>
        <end position="171"/>
    </location>
</feature>
<protein>
    <recommendedName>
        <fullName evidence="4">Phasin protein</fullName>
    </recommendedName>
</protein>
<evidence type="ECO:0008006" key="4">
    <source>
        <dbReference type="Google" id="ProtNLM"/>
    </source>
</evidence>
<sequence>MNQDYLKSWAVMSNEMQKPFQEMLELQMTTLKNLRYLRPEDLSNLRNPAEILSRHFSLAMENSQNIFSFMQKSFHIFEEALLSVSQEMREKTEQSMKAAKTGLTAKEKMPEVKSAIRKPAANKKSSSKLTKSASTKPQAKAKSEMKSVKSKTLAAKAKPVSDKRNVAEKKMAKPIAQAGKKLETKAKLSMQKKTASAPKTAKPEKKSAPTSQSSMAKTAAKRKAGAEPKTNLFTKKINAPVAQKTMSEKKIMPENKMNMPLQNPKAPLIDPKMNFSEKKMPEPKINMPHHKTNALDNKMAQESIAHGFKDKNPFHK</sequence>
<evidence type="ECO:0000313" key="3">
    <source>
        <dbReference type="Proteomes" id="UP000054736"/>
    </source>
</evidence>
<comment type="caution">
    <text evidence="2">The sequence shown here is derived from an EMBL/GenBank/DDBJ whole genome shotgun (WGS) entry which is preliminary data.</text>
</comment>
<organism evidence="2 3">
    <name type="scientific">Legionella drozanskii LLAP-1</name>
    <dbReference type="NCBI Taxonomy" id="1212489"/>
    <lineage>
        <taxon>Bacteria</taxon>
        <taxon>Pseudomonadati</taxon>
        <taxon>Pseudomonadota</taxon>
        <taxon>Gammaproteobacteria</taxon>
        <taxon>Legionellales</taxon>
        <taxon>Legionellaceae</taxon>
        <taxon>Legionella</taxon>
    </lineage>
</organism>
<proteinExistence type="predicted"/>
<name>A0A0W0SQ23_9GAMM</name>
<keyword evidence="3" id="KW-1185">Reference proteome</keyword>
<dbReference type="AlphaFoldDB" id="A0A0W0SQ23"/>
<feature type="region of interest" description="Disordered" evidence="1">
    <location>
        <begin position="92"/>
        <end position="290"/>
    </location>
</feature>
<accession>A0A0W0SQ23</accession>
<evidence type="ECO:0000313" key="2">
    <source>
        <dbReference type="EMBL" id="KTC85406.1"/>
    </source>
</evidence>
<dbReference type="Proteomes" id="UP000054736">
    <property type="component" value="Unassembled WGS sequence"/>
</dbReference>
<gene>
    <name evidence="2" type="ORF">Ldro_2578</name>
</gene>
<feature type="compositionally biased region" description="Low complexity" evidence="1">
    <location>
        <begin position="123"/>
        <end position="136"/>
    </location>
</feature>
<dbReference type="EMBL" id="LNXY01000028">
    <property type="protein sequence ID" value="KTC85406.1"/>
    <property type="molecule type" value="Genomic_DNA"/>
</dbReference>
<dbReference type="STRING" id="1212489.Ldro_2578"/>
<evidence type="ECO:0000256" key="1">
    <source>
        <dbReference type="SAM" id="MobiDB-lite"/>
    </source>
</evidence>
<dbReference type="OrthoDB" id="5644811at2"/>
<dbReference type="RefSeq" id="WP_058496856.1">
    <property type="nucleotide sequence ID" value="NZ_CAAAIU010000008.1"/>
</dbReference>
<reference evidence="2 3" key="1">
    <citation type="submission" date="2015-11" db="EMBL/GenBank/DDBJ databases">
        <title>Genomic analysis of 38 Legionella species identifies large and diverse effector repertoires.</title>
        <authorList>
            <person name="Burstein D."/>
            <person name="Amaro F."/>
            <person name="Zusman T."/>
            <person name="Lifshitz Z."/>
            <person name="Cohen O."/>
            <person name="Gilbert J.A."/>
            <person name="Pupko T."/>
            <person name="Shuman H.A."/>
            <person name="Segal G."/>
        </authorList>
    </citation>
    <scope>NUCLEOTIDE SEQUENCE [LARGE SCALE GENOMIC DNA]</scope>
    <source>
        <strain evidence="2 3">ATCC 700990</strain>
    </source>
</reference>
<dbReference type="PATRIC" id="fig|1212489.4.peg.2718"/>